<dbReference type="PANTHER" id="PTHR43341">
    <property type="entry name" value="AMINO ACID PERMEASE"/>
    <property type="match status" value="1"/>
</dbReference>
<evidence type="ECO:0000256" key="6">
    <source>
        <dbReference type="ARBA" id="ARBA00023136"/>
    </source>
</evidence>
<keyword evidence="10" id="KW-1185">Reference proteome</keyword>
<dbReference type="PANTHER" id="PTHR43341:SF1">
    <property type="entry name" value="GENERAL AMINO-ACID PERMEASE GAP1"/>
    <property type="match status" value="1"/>
</dbReference>
<evidence type="ECO:0000256" key="5">
    <source>
        <dbReference type="ARBA" id="ARBA00022989"/>
    </source>
</evidence>
<protein>
    <submittedName>
        <fullName evidence="9">General amino acid permease variant 1</fullName>
    </submittedName>
</protein>
<gene>
    <name evidence="9" type="ORF">C8F04DRAFT_982720</name>
</gene>
<name>A0AAD6RZK8_9AGAR</name>
<feature type="transmembrane region" description="Helical" evidence="7">
    <location>
        <begin position="365"/>
        <end position="385"/>
    </location>
</feature>
<feature type="transmembrane region" description="Helical" evidence="7">
    <location>
        <begin position="225"/>
        <end position="246"/>
    </location>
</feature>
<keyword evidence="3 7" id="KW-0812">Transmembrane</keyword>
<evidence type="ECO:0000256" key="2">
    <source>
        <dbReference type="ARBA" id="ARBA00022448"/>
    </source>
</evidence>
<dbReference type="PIRSF" id="PIRSF006060">
    <property type="entry name" value="AA_transporter"/>
    <property type="match status" value="1"/>
</dbReference>
<dbReference type="GO" id="GO:0016020">
    <property type="term" value="C:membrane"/>
    <property type="evidence" value="ECO:0007669"/>
    <property type="project" value="UniProtKB-SubCell"/>
</dbReference>
<keyword evidence="4" id="KW-0029">Amino-acid transport</keyword>
<evidence type="ECO:0000256" key="1">
    <source>
        <dbReference type="ARBA" id="ARBA00004141"/>
    </source>
</evidence>
<proteinExistence type="predicted"/>
<feature type="transmembrane region" description="Helical" evidence="7">
    <location>
        <begin position="391"/>
        <end position="419"/>
    </location>
</feature>
<dbReference type="Pfam" id="PF00324">
    <property type="entry name" value="AA_permease"/>
    <property type="match status" value="1"/>
</dbReference>
<evidence type="ECO:0000313" key="10">
    <source>
        <dbReference type="Proteomes" id="UP001218188"/>
    </source>
</evidence>
<dbReference type="Proteomes" id="UP001218188">
    <property type="component" value="Unassembled WGS sequence"/>
</dbReference>
<dbReference type="GO" id="GO:0015171">
    <property type="term" value="F:amino acid transmembrane transporter activity"/>
    <property type="evidence" value="ECO:0007669"/>
    <property type="project" value="TreeGrafter"/>
</dbReference>
<feature type="transmembrane region" description="Helical" evidence="7">
    <location>
        <begin position="141"/>
        <end position="163"/>
    </location>
</feature>
<feature type="transmembrane region" description="Helical" evidence="7">
    <location>
        <begin position="469"/>
        <end position="488"/>
    </location>
</feature>
<evidence type="ECO:0000313" key="9">
    <source>
        <dbReference type="EMBL" id="KAJ7016167.1"/>
    </source>
</evidence>
<dbReference type="EMBL" id="JARJCM010000577">
    <property type="protein sequence ID" value="KAJ7016167.1"/>
    <property type="molecule type" value="Genomic_DNA"/>
</dbReference>
<comment type="caution">
    <text evidence="9">The sequence shown here is derived from an EMBL/GenBank/DDBJ whole genome shotgun (WGS) entry which is preliminary data.</text>
</comment>
<dbReference type="InterPro" id="IPR004841">
    <property type="entry name" value="AA-permease/SLC12A_dom"/>
</dbReference>
<feature type="transmembrane region" description="Helical" evidence="7">
    <location>
        <begin position="440"/>
        <end position="463"/>
    </location>
</feature>
<evidence type="ECO:0000259" key="8">
    <source>
        <dbReference type="Pfam" id="PF00324"/>
    </source>
</evidence>
<comment type="subcellular location">
    <subcellularLocation>
        <location evidence="1">Membrane</location>
        <topology evidence="1">Multi-pass membrane protein</topology>
    </subcellularLocation>
</comment>
<feature type="transmembrane region" description="Helical" evidence="7">
    <location>
        <begin position="105"/>
        <end position="129"/>
    </location>
</feature>
<keyword evidence="5 7" id="KW-1133">Transmembrane helix</keyword>
<dbReference type="Gene3D" id="1.20.1740.10">
    <property type="entry name" value="Amino acid/polyamine transporter I"/>
    <property type="match status" value="1"/>
</dbReference>
<feature type="domain" description="Amino acid permease/ SLC12A" evidence="8">
    <location>
        <begin position="1"/>
        <end position="494"/>
    </location>
</feature>
<feature type="transmembrane region" description="Helical" evidence="7">
    <location>
        <begin position="320"/>
        <end position="345"/>
    </location>
</feature>
<keyword evidence="6 7" id="KW-0472">Membrane</keyword>
<feature type="non-terminal residue" evidence="9">
    <location>
        <position position="530"/>
    </location>
</feature>
<reference evidence="9" key="1">
    <citation type="submission" date="2023-03" db="EMBL/GenBank/DDBJ databases">
        <title>Massive genome expansion in bonnet fungi (Mycena s.s.) driven by repeated elements and novel gene families across ecological guilds.</title>
        <authorList>
            <consortium name="Lawrence Berkeley National Laboratory"/>
            <person name="Harder C.B."/>
            <person name="Miyauchi S."/>
            <person name="Viragh M."/>
            <person name="Kuo A."/>
            <person name="Thoen E."/>
            <person name="Andreopoulos B."/>
            <person name="Lu D."/>
            <person name="Skrede I."/>
            <person name="Drula E."/>
            <person name="Henrissat B."/>
            <person name="Morin E."/>
            <person name="Kohler A."/>
            <person name="Barry K."/>
            <person name="LaButti K."/>
            <person name="Morin E."/>
            <person name="Salamov A."/>
            <person name="Lipzen A."/>
            <person name="Mereny Z."/>
            <person name="Hegedus B."/>
            <person name="Baldrian P."/>
            <person name="Stursova M."/>
            <person name="Weitz H."/>
            <person name="Taylor A."/>
            <person name="Grigoriev I.V."/>
            <person name="Nagy L.G."/>
            <person name="Martin F."/>
            <person name="Kauserud H."/>
        </authorList>
    </citation>
    <scope>NUCLEOTIDE SEQUENCE</scope>
    <source>
        <strain evidence="9">CBHHK200</strain>
    </source>
</reference>
<organism evidence="9 10">
    <name type="scientific">Mycena alexandri</name>
    <dbReference type="NCBI Taxonomy" id="1745969"/>
    <lineage>
        <taxon>Eukaryota</taxon>
        <taxon>Fungi</taxon>
        <taxon>Dikarya</taxon>
        <taxon>Basidiomycota</taxon>
        <taxon>Agaricomycotina</taxon>
        <taxon>Agaricomycetes</taxon>
        <taxon>Agaricomycetidae</taxon>
        <taxon>Agaricales</taxon>
        <taxon>Marasmiineae</taxon>
        <taxon>Mycenaceae</taxon>
        <taxon>Mycena</taxon>
    </lineage>
</organism>
<dbReference type="AlphaFoldDB" id="A0AAD6RZK8"/>
<accession>A0AAD6RZK8</accession>
<evidence type="ECO:0000256" key="4">
    <source>
        <dbReference type="ARBA" id="ARBA00022970"/>
    </source>
</evidence>
<keyword evidence="2" id="KW-0813">Transport</keyword>
<evidence type="ECO:0000256" key="3">
    <source>
        <dbReference type="ARBA" id="ARBA00022692"/>
    </source>
</evidence>
<sequence length="530" mass="58301">GTGLFLALGQVLAVTGPLGLLLAYLHVASVVYCTLASIAEMTVFAPVSGTFPYYATRWVDPALGFAVSQFLLSLVGWARFHPKIQGLLADASTGILLCLCNNYNIFWLTLCLQGAIMTLISEITAACALINFWDPQESRKYLYITLLCVLTVTVNAIGTRYALTCSIFTSKALVRFFGRSFLQVIGGLVIALGGGPEHQRRHGFEYWRNPGPMVSFLEPGAKGRFLGLLAAIVPAAFSMGGIELVAIAAAETRNPRRNLTTAMRSVVLRLVLFYLLSVIILGMILPSNDPSLFQKANNAGQAPWVLAFKRAGSLYRLPSLINAVILTSAFSAGNSLLFAASRILYGLAVRKQAPVFFLRRTKRGVPLPSILFTGAFSLLAFLNVSERPSQVFGWFVTLSTISGLFGWASMNLTYLRFYYGMKQQEINPVGIYRSRFQPFAAMWALFWLVFYILISGIPVFWAFNGSDFVAAYINIPFFCMLYIGWKVVKKTKIAPLADLDFVTGVPALTDTEDEVETTVPGTFIQRLFQG</sequence>
<dbReference type="InterPro" id="IPR050524">
    <property type="entry name" value="APC_YAT"/>
</dbReference>
<feature type="transmembrane region" description="Helical" evidence="7">
    <location>
        <begin position="266"/>
        <end position="285"/>
    </location>
</feature>
<evidence type="ECO:0000256" key="7">
    <source>
        <dbReference type="SAM" id="Phobius"/>
    </source>
</evidence>